<sequence>MPNTVDQIDWKTREYDPQQSSQNNSVLDKDAFLRLLVTQLSNQDPLSPMEDREFIAQMAQFSSLEQMQNLNDSYKANHEEIMDHMIHMNNNIVNSQTTIATQLTKLNLMLEAYLGTSTPAPENPDPEDSEEGNDEDKEVSEP</sequence>
<reference evidence="4" key="1">
    <citation type="submission" date="2017-05" db="EMBL/GenBank/DDBJ databases">
        <authorList>
            <person name="Varghese N."/>
            <person name="Submissions S."/>
        </authorList>
    </citation>
    <scope>NUCLEOTIDE SEQUENCE</scope>
    <source>
        <strain evidence="4">Su22</strain>
    </source>
</reference>
<comment type="similarity">
    <text evidence="1">Belongs to the FlgD family.</text>
</comment>
<keyword evidence="4" id="KW-0969">Cilium</keyword>
<gene>
    <name evidence="4" type="ORF">SAMN06296020_103119</name>
</gene>
<evidence type="ECO:0000256" key="2">
    <source>
        <dbReference type="ARBA" id="ARBA00022795"/>
    </source>
</evidence>
<feature type="region of interest" description="Disordered" evidence="3">
    <location>
        <begin position="115"/>
        <end position="142"/>
    </location>
</feature>
<name>A0AA45WUH0_9CLOT</name>
<organism evidence="4 5">
    <name type="scientific">Anoxynatronum buryatiense</name>
    <dbReference type="NCBI Taxonomy" id="489973"/>
    <lineage>
        <taxon>Bacteria</taxon>
        <taxon>Bacillati</taxon>
        <taxon>Bacillota</taxon>
        <taxon>Clostridia</taxon>
        <taxon>Eubacteriales</taxon>
        <taxon>Clostridiaceae</taxon>
        <taxon>Anoxynatronum</taxon>
    </lineage>
</organism>
<dbReference type="AlphaFoldDB" id="A0AA45WUH0"/>
<evidence type="ECO:0000256" key="3">
    <source>
        <dbReference type="SAM" id="MobiDB-lite"/>
    </source>
</evidence>
<dbReference type="GO" id="GO:0044781">
    <property type="term" value="P:bacterial-type flagellum organization"/>
    <property type="evidence" value="ECO:0007669"/>
    <property type="project" value="UniProtKB-KW"/>
</dbReference>
<keyword evidence="5" id="KW-1185">Reference proteome</keyword>
<dbReference type="Proteomes" id="UP001158066">
    <property type="component" value="Unassembled WGS sequence"/>
</dbReference>
<dbReference type="RefSeq" id="WP_430383856.1">
    <property type="nucleotide sequence ID" value="NZ_FXUF01000003.1"/>
</dbReference>
<feature type="compositionally biased region" description="Acidic residues" evidence="3">
    <location>
        <begin position="124"/>
        <end position="142"/>
    </location>
</feature>
<evidence type="ECO:0000313" key="5">
    <source>
        <dbReference type="Proteomes" id="UP001158066"/>
    </source>
</evidence>
<keyword evidence="4" id="KW-0282">Flagellum</keyword>
<evidence type="ECO:0000256" key="1">
    <source>
        <dbReference type="ARBA" id="ARBA00010577"/>
    </source>
</evidence>
<dbReference type="InterPro" id="IPR005648">
    <property type="entry name" value="FlgD"/>
</dbReference>
<dbReference type="EMBL" id="FXUF01000003">
    <property type="protein sequence ID" value="SMP47251.1"/>
    <property type="molecule type" value="Genomic_DNA"/>
</dbReference>
<proteinExistence type="inferred from homology"/>
<keyword evidence="4" id="KW-0966">Cell projection</keyword>
<protein>
    <submittedName>
        <fullName evidence="4">Flagellar basal-body rod modification protein FlgD</fullName>
    </submittedName>
</protein>
<keyword evidence="2" id="KW-1005">Bacterial flagellum biogenesis</keyword>
<evidence type="ECO:0000313" key="4">
    <source>
        <dbReference type="EMBL" id="SMP47251.1"/>
    </source>
</evidence>
<accession>A0AA45WUH0</accession>
<dbReference type="Pfam" id="PF03963">
    <property type="entry name" value="FlgD"/>
    <property type="match status" value="1"/>
</dbReference>
<comment type="caution">
    <text evidence="4">The sequence shown here is derived from an EMBL/GenBank/DDBJ whole genome shotgun (WGS) entry which is preliminary data.</text>
</comment>